<dbReference type="EMBL" id="LSRX01000187">
    <property type="protein sequence ID" value="OLQ05362.1"/>
    <property type="molecule type" value="Genomic_DNA"/>
</dbReference>
<feature type="compositionally biased region" description="Basic and acidic residues" evidence="1">
    <location>
        <begin position="353"/>
        <end position="362"/>
    </location>
</feature>
<organism evidence="2 3">
    <name type="scientific">Symbiodinium microadriaticum</name>
    <name type="common">Dinoflagellate</name>
    <name type="synonym">Zooxanthella microadriatica</name>
    <dbReference type="NCBI Taxonomy" id="2951"/>
    <lineage>
        <taxon>Eukaryota</taxon>
        <taxon>Sar</taxon>
        <taxon>Alveolata</taxon>
        <taxon>Dinophyceae</taxon>
        <taxon>Suessiales</taxon>
        <taxon>Symbiodiniaceae</taxon>
        <taxon>Symbiodinium</taxon>
    </lineage>
</organism>
<dbReference type="AlphaFoldDB" id="A0A1Q9ED70"/>
<feature type="compositionally biased region" description="Basic and acidic residues" evidence="1">
    <location>
        <begin position="232"/>
        <end position="247"/>
    </location>
</feature>
<feature type="region of interest" description="Disordered" evidence="1">
    <location>
        <begin position="1"/>
        <end position="20"/>
    </location>
</feature>
<feature type="compositionally biased region" description="Basic residues" evidence="1">
    <location>
        <begin position="394"/>
        <end position="406"/>
    </location>
</feature>
<evidence type="ECO:0000313" key="3">
    <source>
        <dbReference type="Proteomes" id="UP000186817"/>
    </source>
</evidence>
<evidence type="ECO:0000256" key="1">
    <source>
        <dbReference type="SAM" id="MobiDB-lite"/>
    </source>
</evidence>
<gene>
    <name evidence="2" type="ORF">AK812_SmicGene11446</name>
</gene>
<protein>
    <submittedName>
        <fullName evidence="2">Uncharacterized protein</fullName>
    </submittedName>
</protein>
<keyword evidence="3" id="KW-1185">Reference proteome</keyword>
<reference evidence="2 3" key="1">
    <citation type="submission" date="2016-02" db="EMBL/GenBank/DDBJ databases">
        <title>Genome analysis of coral dinoflagellate symbionts highlights evolutionary adaptations to a symbiotic lifestyle.</title>
        <authorList>
            <person name="Aranda M."/>
            <person name="Li Y."/>
            <person name="Liew Y.J."/>
            <person name="Baumgarten S."/>
            <person name="Simakov O."/>
            <person name="Wilson M."/>
            <person name="Piel J."/>
            <person name="Ashoor H."/>
            <person name="Bougouffa S."/>
            <person name="Bajic V.B."/>
            <person name="Ryu T."/>
            <person name="Ravasi T."/>
            <person name="Bayer T."/>
            <person name="Micklem G."/>
            <person name="Kim H."/>
            <person name="Bhak J."/>
            <person name="Lajeunesse T.C."/>
            <person name="Voolstra C.R."/>
        </authorList>
    </citation>
    <scope>NUCLEOTIDE SEQUENCE [LARGE SCALE GENOMIC DNA]</scope>
    <source>
        <strain evidence="2 3">CCMP2467</strain>
    </source>
</reference>
<evidence type="ECO:0000313" key="2">
    <source>
        <dbReference type="EMBL" id="OLQ05362.1"/>
    </source>
</evidence>
<feature type="compositionally biased region" description="Basic residues" evidence="1">
    <location>
        <begin position="414"/>
        <end position="426"/>
    </location>
</feature>
<feature type="compositionally biased region" description="Basic and acidic residues" evidence="1">
    <location>
        <begin position="335"/>
        <end position="344"/>
    </location>
</feature>
<sequence length="562" mass="61537">MDAANPLAEQDSGADDGSKDDSLKGLADLWDNIPEVRQRLRKNFNLLVHYDPKLQKMFNVKVEKSTHNVRLNAPVLSPVLKIMKLTNDLPAIDRLMEQVVDVFGRFSLPITESLSNSQSWAIRDMIQVLKKNKNKKAWQQDPVTRQLLLEMGVCQEEADGRLKVVKETSSQEDSLPFLQPTFEDSQPVDTQPEASQPVHDSVAPPEESQPDHDSVAPPEESHPVHDSVAPGEESHPVHDSVAPREESQLVPDSVAPEGLQPVHDSVAPPEDLQPVHDSVAPPEDLQPVHDSVAPEDLQIAPEDPSASEVPPAEVVVSSDEEVAQLACSPAVEAVDPPKVDKNPEETSFPEVIQAKKDSEGKDSASSTGPIEKGSGLRRMKKHLPVDGEGEATPRKPKPKATAKAKAKALASPKSKAKAKAKAKTKASAKCSAKPGGDGDEVHVEPPSKKPKTANRKEDLEEAFKKTFHEFHQLRKPQPLIFRDMNANAYLSNPAGESDKKGKHGHLEKLLAPDGYRYELYWTRSAVGVKRLDGDGEYKQIVYFSRLLCAPPFLGTPTLLAEP</sequence>
<name>A0A1Q9ED70_SYMMI</name>
<feature type="compositionally biased region" description="Low complexity" evidence="1">
    <location>
        <begin position="304"/>
        <end position="317"/>
    </location>
</feature>
<feature type="compositionally biased region" description="Basic and acidic residues" evidence="1">
    <location>
        <begin position="209"/>
        <end position="225"/>
    </location>
</feature>
<dbReference type="Proteomes" id="UP000186817">
    <property type="component" value="Unassembled WGS sequence"/>
</dbReference>
<feature type="region of interest" description="Disordered" evidence="1">
    <location>
        <begin position="165"/>
        <end position="455"/>
    </location>
</feature>
<comment type="caution">
    <text evidence="2">The sequence shown here is derived from an EMBL/GenBank/DDBJ whole genome shotgun (WGS) entry which is preliminary data.</text>
</comment>
<proteinExistence type="predicted"/>
<accession>A0A1Q9ED70</accession>
<feature type="compositionally biased region" description="Polar residues" evidence="1">
    <location>
        <begin position="182"/>
        <end position="194"/>
    </location>
</feature>
<dbReference type="OrthoDB" id="445988at2759"/>